<sequence length="100" mass="11252">MKANKYKMTLRIYSESPKVIESLCASLRPEESSQADEKRGKVSIDCDFKKEFIELIIESNSDGGFRALLNSYLYLLKVFFDSIGKTAVSISESPNSQQTS</sequence>
<dbReference type="InterPro" id="IPR015419">
    <property type="entry name" value="CTAG/Pcc1"/>
</dbReference>
<dbReference type="NCBIfam" id="NF011470">
    <property type="entry name" value="PRK14887.1"/>
    <property type="match status" value="1"/>
</dbReference>
<accession>A0A7J3SLN0</accession>
<dbReference type="AlphaFoldDB" id="A0A7J3SLN0"/>
<evidence type="ECO:0008006" key="3">
    <source>
        <dbReference type="Google" id="ProtNLM"/>
    </source>
</evidence>
<comment type="similarity">
    <text evidence="1">Belongs to the CTAG/PCC1 family.</text>
</comment>
<reference evidence="2" key="1">
    <citation type="journal article" date="2020" name="mSystems">
        <title>Genome- and Community-Level Interaction Insights into Carbon Utilization and Element Cycling Functions of Hydrothermarchaeota in Hydrothermal Sediment.</title>
        <authorList>
            <person name="Zhou Z."/>
            <person name="Liu Y."/>
            <person name="Xu W."/>
            <person name="Pan J."/>
            <person name="Luo Z.H."/>
            <person name="Li M."/>
        </authorList>
    </citation>
    <scope>NUCLEOTIDE SEQUENCE [LARGE SCALE GENOMIC DNA]</scope>
    <source>
        <strain evidence="2">SpSt-885</strain>
    </source>
</reference>
<evidence type="ECO:0000256" key="1">
    <source>
        <dbReference type="ARBA" id="ARBA00007073"/>
    </source>
</evidence>
<dbReference type="Gene3D" id="3.30.310.50">
    <property type="entry name" value="Alpha-D-phosphohexomutase, C-terminal domain"/>
    <property type="match status" value="1"/>
</dbReference>
<gene>
    <name evidence="2" type="ORF">ENW83_03170</name>
</gene>
<protein>
    <recommendedName>
        <fullName evidence="3">KEOPS complex Pcc1-like subunit</fullName>
    </recommendedName>
</protein>
<dbReference type="EMBL" id="DTLS01000086">
    <property type="protein sequence ID" value="HGZ60192.1"/>
    <property type="molecule type" value="Genomic_DNA"/>
</dbReference>
<proteinExistence type="inferred from homology"/>
<organism evidence="2">
    <name type="scientific">Fervidicoccus fontis</name>
    <dbReference type="NCBI Taxonomy" id="683846"/>
    <lineage>
        <taxon>Archaea</taxon>
        <taxon>Thermoproteota</taxon>
        <taxon>Thermoprotei</taxon>
        <taxon>Fervidicoccales</taxon>
        <taxon>Fervidicoccaceae</taxon>
        <taxon>Fervidicoccus</taxon>
    </lineage>
</organism>
<dbReference type="Pfam" id="PF09341">
    <property type="entry name" value="Pcc1"/>
    <property type="match status" value="1"/>
</dbReference>
<comment type="caution">
    <text evidence="2">The sequence shown here is derived from an EMBL/GenBank/DDBJ whole genome shotgun (WGS) entry which is preliminary data.</text>
</comment>
<name>A0A7J3SLN0_9CREN</name>
<evidence type="ECO:0000313" key="2">
    <source>
        <dbReference type="EMBL" id="HGZ60192.1"/>
    </source>
</evidence>